<evidence type="ECO:0000313" key="1">
    <source>
        <dbReference type="EMBL" id="MDY0407080.1"/>
    </source>
</evidence>
<evidence type="ECO:0008006" key="3">
    <source>
        <dbReference type="Google" id="ProtNLM"/>
    </source>
</evidence>
<comment type="caution">
    <text evidence="1">The sequence shown here is derived from an EMBL/GenBank/DDBJ whole genome shotgun (WGS) entry which is preliminary data.</text>
</comment>
<evidence type="ECO:0000313" key="2">
    <source>
        <dbReference type="Proteomes" id="UP001228376"/>
    </source>
</evidence>
<proteinExistence type="predicted"/>
<keyword evidence="2" id="KW-1185">Reference proteome</keyword>
<sequence>MKKKGIHKSISLKTRLIVSFLAVLLIPSIVIGTSAYISSKNKIDSQLTDTTAESVNLINQTVDQFIRAQMENIDYLSHSINAGKIKDNDNKQIRNLLDTIQDSKTDVEQTYVGSETGEFMNSPTSFKNPPDYDPRKRIIDIVDKMNKK</sequence>
<reference evidence="1 2" key="1">
    <citation type="submission" date="2023-10" db="EMBL/GenBank/DDBJ databases">
        <title>179-bfca-hs.</title>
        <authorList>
            <person name="Miliotis G."/>
            <person name="Sengupta P."/>
            <person name="Hameed A."/>
            <person name="Chuvochina M."/>
            <person name="Mcdonagh F."/>
            <person name="Simpson A.C."/>
            <person name="Singh N.K."/>
            <person name="Rekha P.D."/>
            <person name="Raman K."/>
            <person name="Hugenholtz P."/>
            <person name="Venkateswaran K."/>
        </authorList>
    </citation>
    <scope>NUCLEOTIDE SEQUENCE [LARGE SCALE GENOMIC DNA]</scope>
    <source>
        <strain evidence="1 2">179-BFC-A-HS</strain>
    </source>
</reference>
<dbReference type="EMBL" id="JAROCA020000003">
    <property type="protein sequence ID" value="MDY0407080.1"/>
    <property type="molecule type" value="Genomic_DNA"/>
</dbReference>
<gene>
    <name evidence="1" type="ORF">P5G51_018640</name>
</gene>
<dbReference type="Proteomes" id="UP001228376">
    <property type="component" value="Unassembled WGS sequence"/>
</dbReference>
<protein>
    <recommendedName>
        <fullName evidence="3">Methyl-accepting chemotaxis protein</fullName>
    </recommendedName>
</protein>
<name>A0ABU5CNN7_9BACI</name>
<dbReference type="RefSeq" id="WP_306067322.1">
    <property type="nucleotide sequence ID" value="NZ_JAROCA020000003.1"/>
</dbReference>
<accession>A0ABU5CNN7</accession>
<organism evidence="1 2">
    <name type="scientific">Tigheibacillus jepli</name>
    <dbReference type="NCBI Taxonomy" id="3035914"/>
    <lineage>
        <taxon>Bacteria</taxon>
        <taxon>Bacillati</taxon>
        <taxon>Bacillota</taxon>
        <taxon>Bacilli</taxon>
        <taxon>Bacillales</taxon>
        <taxon>Bacillaceae</taxon>
        <taxon>Tigheibacillus</taxon>
    </lineage>
</organism>
<dbReference type="Gene3D" id="3.30.450.20">
    <property type="entry name" value="PAS domain"/>
    <property type="match status" value="1"/>
</dbReference>